<evidence type="ECO:0000313" key="1">
    <source>
        <dbReference type="EMBL" id="BCS97420.1"/>
    </source>
</evidence>
<accession>A0ABN6F700</accession>
<dbReference type="Pfam" id="PF08849">
    <property type="entry name" value="BrxA"/>
    <property type="match status" value="1"/>
</dbReference>
<proteinExistence type="predicted"/>
<evidence type="ECO:0000313" key="2">
    <source>
        <dbReference type="Proteomes" id="UP001320148"/>
    </source>
</evidence>
<dbReference type="EMBL" id="AP024488">
    <property type="protein sequence ID" value="BCS97420.1"/>
    <property type="molecule type" value="Genomic_DNA"/>
</dbReference>
<dbReference type="RefSeq" id="WP_236888846.1">
    <property type="nucleotide sequence ID" value="NZ_AP024488.1"/>
</dbReference>
<sequence>MPEKPYSMSFTTAALLKMESRQIASLYLSMGNWGQVRDKAVEQNTIQARSAVSLKRLTRECISRLRLLPDDLISLICHGNSIEENAALWFGVCLRYPFIGEFAVEVLHEKFVRRDSVLGHGDYDRFFSRKAEWMESLEQLSHATRSKQRQVLFRMLKDADLLSDSGDIQPIVLTENLVQVLRNNPGLPRLIFPADVSHL</sequence>
<evidence type="ECO:0008006" key="3">
    <source>
        <dbReference type="Google" id="ProtNLM"/>
    </source>
</evidence>
<dbReference type="Gene3D" id="1.10.3540.10">
    <property type="entry name" value="uncharacterized protein from magnetospirillum magneticum domain"/>
    <property type="match status" value="1"/>
</dbReference>
<protein>
    <recommendedName>
        <fullName evidence="3">DUF1819 family protein</fullName>
    </recommendedName>
</protein>
<dbReference type="InterPro" id="IPR014948">
    <property type="entry name" value="BrxA"/>
</dbReference>
<reference evidence="1 2" key="1">
    <citation type="submission" date="2021-02" db="EMBL/GenBank/DDBJ databases">
        <title>Complete genome of Desulfoluna sp. strain ASN36.</title>
        <authorList>
            <person name="Takahashi A."/>
            <person name="Kojima H."/>
            <person name="Fukui M."/>
        </authorList>
    </citation>
    <scope>NUCLEOTIDE SEQUENCE [LARGE SCALE GENOMIC DNA]</scope>
    <source>
        <strain evidence="1 2">ASN36</strain>
    </source>
</reference>
<dbReference type="Proteomes" id="UP001320148">
    <property type="component" value="Chromosome"/>
</dbReference>
<keyword evidence="2" id="KW-1185">Reference proteome</keyword>
<name>A0ABN6F700_9BACT</name>
<organism evidence="1 2">
    <name type="scientific">Desulfoluna limicola</name>
    <dbReference type="NCBI Taxonomy" id="2810562"/>
    <lineage>
        <taxon>Bacteria</taxon>
        <taxon>Pseudomonadati</taxon>
        <taxon>Thermodesulfobacteriota</taxon>
        <taxon>Desulfobacteria</taxon>
        <taxon>Desulfobacterales</taxon>
        <taxon>Desulfolunaceae</taxon>
        <taxon>Desulfoluna</taxon>
    </lineage>
</organism>
<gene>
    <name evidence="1" type="ORF">DSLASN_30520</name>
</gene>
<dbReference type="InterPro" id="IPR023137">
    <property type="entry name" value="BrxA_sf"/>
</dbReference>